<reference evidence="4 5" key="1">
    <citation type="submission" date="2018-04" db="EMBL/GenBank/DDBJ databases">
        <title>Chryseobacterium oncorhynchi 701B-08T from rainbow trout, and Chryseobacterium viscerum 687B-08T from diseased fish.</title>
        <authorList>
            <person name="Jeong J.-J."/>
            <person name="Lee Y.J."/>
            <person name="Pathiraja D."/>
            <person name="Park B."/>
            <person name="Choi I.-G."/>
            <person name="Kim K.D."/>
        </authorList>
    </citation>
    <scope>NUCLEOTIDE SEQUENCE [LARGE SCALE GENOMIC DNA]</scope>
    <source>
        <strain evidence="4 5">687B-08</strain>
    </source>
</reference>
<keyword evidence="6" id="KW-1185">Reference proteome</keyword>
<dbReference type="Pfam" id="PF07853">
    <property type="entry name" value="DUF1648"/>
    <property type="match status" value="1"/>
</dbReference>
<dbReference type="Proteomes" id="UP000236413">
    <property type="component" value="Unassembled WGS sequence"/>
</dbReference>
<dbReference type="EMBL" id="VTPV01000013">
    <property type="protein sequence ID" value="KAB1229078.1"/>
    <property type="molecule type" value="Genomic_DNA"/>
</dbReference>
<comment type="caution">
    <text evidence="4">The sequence shown here is derived from an EMBL/GenBank/DDBJ whole genome shotgun (WGS) entry which is preliminary data.</text>
</comment>
<evidence type="ECO:0000256" key="1">
    <source>
        <dbReference type="SAM" id="Phobius"/>
    </source>
</evidence>
<keyword evidence="1" id="KW-0472">Membrane</keyword>
<evidence type="ECO:0000259" key="2">
    <source>
        <dbReference type="Pfam" id="PF07853"/>
    </source>
</evidence>
<feature type="domain" description="DUF1648" evidence="2">
    <location>
        <begin position="17"/>
        <end position="61"/>
    </location>
</feature>
<keyword evidence="1" id="KW-0812">Transmembrane</keyword>
<protein>
    <submittedName>
        <fullName evidence="4">DUF1648 domain-containing protein</fullName>
    </submittedName>
</protein>
<feature type="transmembrane region" description="Helical" evidence="1">
    <location>
        <begin position="91"/>
        <end position="112"/>
    </location>
</feature>
<dbReference type="Proteomes" id="UP000326384">
    <property type="component" value="Unassembled WGS sequence"/>
</dbReference>
<dbReference type="InterPro" id="IPR012867">
    <property type="entry name" value="DUF1648"/>
</dbReference>
<dbReference type="AlphaFoldDB" id="A0A316WC28"/>
<gene>
    <name evidence="4" type="ORF">C1634_020170</name>
    <name evidence="3" type="ORF">F8D52_19070</name>
</gene>
<evidence type="ECO:0000313" key="5">
    <source>
        <dbReference type="Proteomes" id="UP000236413"/>
    </source>
</evidence>
<evidence type="ECO:0000313" key="4">
    <source>
        <dbReference type="EMBL" id="PWN58934.1"/>
    </source>
</evidence>
<sequence length="155" mass="18222">MENILFTIFDIFNFGWVVFLWWFTIKNYNTLPKRIPVHMDLDGKPDRFGGKIYAFLMPVLATVMYAVFTFATRHPEGTNFPVEITDQNRHAQFLIMKIFMRVLFAFLMLIFINNQDYMIRRASDENAKPRISIATTILSVIAFLPVMLVIINLFK</sequence>
<feature type="transmembrane region" description="Helical" evidence="1">
    <location>
        <begin position="52"/>
        <end position="71"/>
    </location>
</feature>
<dbReference type="EMBL" id="PPEG02000009">
    <property type="protein sequence ID" value="PWN58934.1"/>
    <property type="molecule type" value="Genomic_DNA"/>
</dbReference>
<feature type="transmembrane region" description="Helical" evidence="1">
    <location>
        <begin position="133"/>
        <end position="154"/>
    </location>
</feature>
<keyword evidence="1" id="KW-1133">Transmembrane helix</keyword>
<accession>A0A316WC28</accession>
<organism evidence="4 5">
    <name type="scientific">Chryseobacterium viscerum</name>
    <dbReference type="NCBI Taxonomy" id="1037377"/>
    <lineage>
        <taxon>Bacteria</taxon>
        <taxon>Pseudomonadati</taxon>
        <taxon>Bacteroidota</taxon>
        <taxon>Flavobacteriia</taxon>
        <taxon>Flavobacteriales</taxon>
        <taxon>Weeksellaceae</taxon>
        <taxon>Chryseobacterium group</taxon>
        <taxon>Chryseobacterium</taxon>
    </lineage>
</organism>
<evidence type="ECO:0000313" key="6">
    <source>
        <dbReference type="Proteomes" id="UP000326384"/>
    </source>
</evidence>
<reference evidence="3 6" key="2">
    <citation type="journal article" date="2019" name="Stand. Genomic Sci.">
        <title>Draft Whole-Genome Sequence of a Novel Chryseobacterium viscerum Strain Isolated from Fresh Water at Dripping Springs, New Mexico.</title>
        <authorList>
            <person name="Kyndt J.A."/>
            <person name="Moore T.C."/>
        </authorList>
    </citation>
    <scope>NUCLEOTIDE SEQUENCE [LARGE SCALE GENOMIC DNA]</scope>
    <source>
        <strain evidence="3 6">DPS</strain>
    </source>
</reference>
<feature type="transmembrane region" description="Helical" evidence="1">
    <location>
        <begin position="6"/>
        <end position="25"/>
    </location>
</feature>
<proteinExistence type="predicted"/>
<name>A0A316WC28_9FLAO</name>
<evidence type="ECO:0000313" key="3">
    <source>
        <dbReference type="EMBL" id="KAB1229078.1"/>
    </source>
</evidence>
<dbReference type="RefSeq" id="WP_103233850.1">
    <property type="nucleotide sequence ID" value="NZ_PPEG02000009.1"/>
</dbReference>